<feature type="domain" description="Rubrerythrin diiron-binding" evidence="1">
    <location>
        <begin position="48"/>
        <end position="171"/>
    </location>
</feature>
<name>A0A0E4HAG3_9BACL</name>
<sequence length="180" mass="21163">MQWASAHMIGYRIFANYWRPKLMYMVYPYWFRSQFVPIWATSTPDALELMRNSVQGERNDELFYDQLIQLAPNPEQAEVITSIRNDERGHNQMFRQMYRELTGHEVTGVSNEAPEQVTSYTAGLQKAFQGELSAVEKYRKIWFGLPYGVYKDTLYGIILDEQKHASKYNNLLLLNLAAYR</sequence>
<dbReference type="AlphaFoldDB" id="A0A0E4HAG3"/>
<dbReference type="PATRIC" id="fig|1073571.4.peg.3046"/>
<organism evidence="2 3">
    <name type="scientific">Paenibacillus riograndensis SBR5</name>
    <dbReference type="NCBI Taxonomy" id="1073571"/>
    <lineage>
        <taxon>Bacteria</taxon>
        <taxon>Bacillati</taxon>
        <taxon>Bacillota</taxon>
        <taxon>Bacilli</taxon>
        <taxon>Bacillales</taxon>
        <taxon>Paenibacillaceae</taxon>
        <taxon>Paenibacillus</taxon>
        <taxon>Paenibacillus sonchi group</taxon>
    </lineage>
</organism>
<evidence type="ECO:0000259" key="1">
    <source>
        <dbReference type="Pfam" id="PF02915"/>
    </source>
</evidence>
<gene>
    <name evidence="2" type="ORF">PRIO_2855</name>
</gene>
<dbReference type="InterPro" id="IPR009078">
    <property type="entry name" value="Ferritin-like_SF"/>
</dbReference>
<dbReference type="InterPro" id="IPR003251">
    <property type="entry name" value="Rr_diiron-bd_dom"/>
</dbReference>
<accession>A0A0E4HAG3</accession>
<dbReference type="KEGG" id="pri:PRIO_2855"/>
<reference evidence="3" key="1">
    <citation type="submission" date="2015-03" db="EMBL/GenBank/DDBJ databases">
        <authorList>
            <person name="Wibberg D."/>
        </authorList>
    </citation>
    <scope>NUCLEOTIDE SEQUENCE [LARGE SCALE GENOMIC DNA]</scope>
</reference>
<dbReference type="InterPro" id="IPR012347">
    <property type="entry name" value="Ferritin-like"/>
</dbReference>
<evidence type="ECO:0000313" key="3">
    <source>
        <dbReference type="Proteomes" id="UP000033163"/>
    </source>
</evidence>
<dbReference type="SUPFAM" id="SSF47240">
    <property type="entry name" value="Ferritin-like"/>
    <property type="match status" value="1"/>
</dbReference>
<dbReference type="HOGENOM" id="CLU_117545_0_0_9"/>
<dbReference type="STRING" id="483937.AMQ84_06395"/>
<dbReference type="GO" id="GO:0016491">
    <property type="term" value="F:oxidoreductase activity"/>
    <property type="evidence" value="ECO:0007669"/>
    <property type="project" value="InterPro"/>
</dbReference>
<dbReference type="GO" id="GO:0046872">
    <property type="term" value="F:metal ion binding"/>
    <property type="evidence" value="ECO:0007669"/>
    <property type="project" value="InterPro"/>
</dbReference>
<dbReference type="EMBL" id="LN831776">
    <property type="protein sequence ID" value="CQR55259.1"/>
    <property type="molecule type" value="Genomic_DNA"/>
</dbReference>
<evidence type="ECO:0000313" key="2">
    <source>
        <dbReference type="EMBL" id="CQR55259.1"/>
    </source>
</evidence>
<dbReference type="Pfam" id="PF02915">
    <property type="entry name" value="Rubrerythrin"/>
    <property type="match status" value="1"/>
</dbReference>
<dbReference type="CDD" id="cd00657">
    <property type="entry name" value="Ferritin_like"/>
    <property type="match status" value="1"/>
</dbReference>
<dbReference type="Proteomes" id="UP000033163">
    <property type="component" value="Chromosome I"/>
</dbReference>
<protein>
    <recommendedName>
        <fullName evidence="1">Rubrerythrin diiron-binding domain-containing protein</fullName>
    </recommendedName>
</protein>
<dbReference type="Gene3D" id="1.20.1260.10">
    <property type="match status" value="1"/>
</dbReference>
<proteinExistence type="predicted"/>